<feature type="compositionally biased region" description="Basic residues" evidence="1">
    <location>
        <begin position="20"/>
        <end position="41"/>
    </location>
</feature>
<sequence length="97" mass="10534">MSDMQGGAFASALSPASVGGRRRRSMKKLRLVKKKTVRRMLARQGLRMRGGGPSPALASQVSSDPAPTGSGGVSGGRRRKSHRKSHRRRKSLFGMRF</sequence>
<protein>
    <submittedName>
        <fullName evidence="2">Uncharacterized protein</fullName>
    </submittedName>
</protein>
<feature type="region of interest" description="Disordered" evidence="1">
    <location>
        <begin position="1"/>
        <end position="97"/>
    </location>
</feature>
<name>A0A6C0HEX6_9ZZZZ</name>
<dbReference type="AlphaFoldDB" id="A0A6C0HEX6"/>
<organism evidence="2">
    <name type="scientific">viral metagenome</name>
    <dbReference type="NCBI Taxonomy" id="1070528"/>
    <lineage>
        <taxon>unclassified sequences</taxon>
        <taxon>metagenomes</taxon>
        <taxon>organismal metagenomes</taxon>
    </lineage>
</organism>
<dbReference type="EMBL" id="MN739946">
    <property type="protein sequence ID" value="QHT79181.1"/>
    <property type="molecule type" value="Genomic_DNA"/>
</dbReference>
<reference evidence="2" key="1">
    <citation type="journal article" date="2020" name="Nature">
        <title>Giant virus diversity and host interactions through global metagenomics.</title>
        <authorList>
            <person name="Schulz F."/>
            <person name="Roux S."/>
            <person name="Paez-Espino D."/>
            <person name="Jungbluth S."/>
            <person name="Walsh D.A."/>
            <person name="Denef V.J."/>
            <person name="McMahon K.D."/>
            <person name="Konstantinidis K.T."/>
            <person name="Eloe-Fadrosh E.A."/>
            <person name="Kyrpides N.C."/>
            <person name="Woyke T."/>
        </authorList>
    </citation>
    <scope>NUCLEOTIDE SEQUENCE</scope>
    <source>
        <strain evidence="2">GVMAG-M-3300023179-99</strain>
    </source>
</reference>
<evidence type="ECO:0000313" key="2">
    <source>
        <dbReference type="EMBL" id="QHT79181.1"/>
    </source>
</evidence>
<evidence type="ECO:0000256" key="1">
    <source>
        <dbReference type="SAM" id="MobiDB-lite"/>
    </source>
</evidence>
<proteinExistence type="predicted"/>
<accession>A0A6C0HEX6</accession>
<feature type="compositionally biased region" description="Basic residues" evidence="1">
    <location>
        <begin position="76"/>
        <end position="91"/>
    </location>
</feature>